<dbReference type="GeneID" id="22111185"/>
<evidence type="ECO:0000313" key="1">
    <source>
        <dbReference type="EMBL" id="AIT14035.1"/>
    </source>
</evidence>
<protein>
    <submittedName>
        <fullName evidence="1">Uncharacterized protein</fullName>
    </submittedName>
</protein>
<gene>
    <name evidence="1" type="primary">145</name>
    <name evidence="1" type="ORF">PBI_121Q_145</name>
</gene>
<dbReference type="EMBL" id="KM507819">
    <property type="protein sequence ID" value="AIT14035.1"/>
    <property type="molecule type" value="Genomic_DNA"/>
</dbReference>
<sequence>MYRSYHFLRIMILPSNSLYSLPSNSIFLFLLDAVI</sequence>
<proteinExistence type="predicted"/>
<organism evidence="1 2">
    <name type="scientific">Escherichia phage 121Q</name>
    <dbReference type="NCBI Taxonomy" id="1555202"/>
    <lineage>
        <taxon>Viruses</taxon>
        <taxon>Duplodnaviria</taxon>
        <taxon>Heunggongvirae</taxon>
        <taxon>Uroviricota</taxon>
        <taxon>Caudoviricetes</taxon>
        <taxon>Asteriusvirus</taxon>
        <taxon>Asteriusvirus av121Q</taxon>
    </lineage>
</organism>
<dbReference type="Proteomes" id="UP000029889">
    <property type="component" value="Segment"/>
</dbReference>
<dbReference type="KEGG" id="vg:22111185"/>
<keyword evidence="2" id="KW-1185">Reference proteome</keyword>
<dbReference type="RefSeq" id="YP_009101732.1">
    <property type="nucleotide sequence ID" value="NC_025447.1"/>
</dbReference>
<evidence type="ECO:0000313" key="2">
    <source>
        <dbReference type="Proteomes" id="UP000029889"/>
    </source>
</evidence>
<reference evidence="1 2" key="1">
    <citation type="submission" date="2014-09" db="EMBL/GenBank/DDBJ databases">
        <authorList>
            <person name="Lapin J.S."/>
            <person name="Pope W.H."/>
            <person name="Hua J."/>
            <person name="Ford M.E."/>
            <person name="Conway J.F."/>
            <person name="Hatfull G.F."/>
            <person name="Hendrix R.W."/>
        </authorList>
    </citation>
    <scope>NUCLEOTIDE SEQUENCE [LARGE SCALE GENOMIC DNA]</scope>
</reference>
<name>A0A097EX91_9CAUD</name>
<accession>A0A097EX91</accession>